<proteinExistence type="predicted"/>
<dbReference type="OrthoDB" id="5296272at2"/>
<gene>
    <name evidence="2" type="primary">narJ</name>
    <name evidence="2" type="ORF">FFL34_14030</name>
</gene>
<dbReference type="AlphaFoldDB" id="A0A5S3QPH3"/>
<dbReference type="GO" id="GO:0051131">
    <property type="term" value="P:chaperone-mediated protein complex assembly"/>
    <property type="evidence" value="ECO:0007669"/>
    <property type="project" value="InterPro"/>
</dbReference>
<dbReference type="NCBIfam" id="TIGR00684">
    <property type="entry name" value="narJ"/>
    <property type="match status" value="1"/>
</dbReference>
<dbReference type="Proteomes" id="UP000306980">
    <property type="component" value="Unassembled WGS sequence"/>
</dbReference>
<dbReference type="GO" id="GO:0051082">
    <property type="term" value="F:unfolded protein binding"/>
    <property type="evidence" value="ECO:0007669"/>
    <property type="project" value="InterPro"/>
</dbReference>
<name>A0A5S3QPH3_9BACI</name>
<accession>A0A5S3QPH3</accession>
<evidence type="ECO:0000256" key="1">
    <source>
        <dbReference type="ARBA" id="ARBA00023063"/>
    </source>
</evidence>
<dbReference type="InterPro" id="IPR036411">
    <property type="entry name" value="TorD-like_sf"/>
</dbReference>
<dbReference type="InterPro" id="IPR020945">
    <property type="entry name" value="DMSO/NO3_reduct_chaperone"/>
</dbReference>
<dbReference type="SUPFAM" id="SSF89155">
    <property type="entry name" value="TorD-like"/>
    <property type="match status" value="1"/>
</dbReference>
<dbReference type="EMBL" id="VCIA01000001">
    <property type="protein sequence ID" value="TMN23081.1"/>
    <property type="molecule type" value="Genomic_DNA"/>
</dbReference>
<sequence>MEAYQQIVLMAASRLLSYPTREDLRDVQVMVETMEGPEAVKRTARDAAASICRMPLHDLQELYVETFDMNEKLSLYLSAHEFGDSPKRGAALIRLQKTVSQAGYERVGNELADYIPLLYELIAVTSDEINHERLLNRLGAVTQRIFNQVPETSPYHLVFSMLMQEVFETPSQSDLEKMEQEREEADLEELPYPIMYG</sequence>
<dbReference type="RefSeq" id="WP_138603973.1">
    <property type="nucleotide sequence ID" value="NZ_VCIA01000001.1"/>
</dbReference>
<keyword evidence="1" id="KW-0534">Nitrate assimilation</keyword>
<dbReference type="Pfam" id="PF02613">
    <property type="entry name" value="Nitrate_red_del"/>
    <property type="match status" value="1"/>
</dbReference>
<dbReference type="GO" id="GO:0042128">
    <property type="term" value="P:nitrate assimilation"/>
    <property type="evidence" value="ECO:0007669"/>
    <property type="project" value="UniProtKB-KW"/>
</dbReference>
<dbReference type="PANTHER" id="PTHR43680:SF2">
    <property type="entry name" value="NITRATE REDUCTASE MOLYBDENUM COFACTOR ASSEMBLY CHAPERONE NARJ"/>
    <property type="match status" value="1"/>
</dbReference>
<dbReference type="InterPro" id="IPR003765">
    <property type="entry name" value="NO3_reductase_chaperone_NarJ"/>
</dbReference>
<comment type="caution">
    <text evidence="2">The sequence shown here is derived from an EMBL/GenBank/DDBJ whole genome shotgun (WGS) entry which is preliminary data.</text>
</comment>
<evidence type="ECO:0000313" key="3">
    <source>
        <dbReference type="Proteomes" id="UP000306980"/>
    </source>
</evidence>
<evidence type="ECO:0000313" key="2">
    <source>
        <dbReference type="EMBL" id="TMN23081.1"/>
    </source>
</evidence>
<organism evidence="2 3">
    <name type="scientific">Lentibacillus cibarius</name>
    <dbReference type="NCBI Taxonomy" id="2583219"/>
    <lineage>
        <taxon>Bacteria</taxon>
        <taxon>Bacillati</taxon>
        <taxon>Bacillota</taxon>
        <taxon>Bacilli</taxon>
        <taxon>Bacillales</taxon>
        <taxon>Bacillaceae</taxon>
        <taxon>Lentibacillus</taxon>
    </lineage>
</organism>
<dbReference type="GO" id="GO:0016530">
    <property type="term" value="F:metallochaperone activity"/>
    <property type="evidence" value="ECO:0007669"/>
    <property type="project" value="TreeGrafter"/>
</dbReference>
<dbReference type="PANTHER" id="PTHR43680">
    <property type="entry name" value="NITRATE REDUCTASE MOLYBDENUM COFACTOR ASSEMBLY CHAPERONE"/>
    <property type="match status" value="1"/>
</dbReference>
<protein>
    <submittedName>
        <fullName evidence="2">Nitrate reductase molybdenum cofactor assembly chaperone</fullName>
    </submittedName>
</protein>
<reference evidence="2 3" key="1">
    <citation type="submission" date="2019-05" db="EMBL/GenBank/DDBJ databases">
        <title>Genomic analysis of Lentibacillus sp. NKC220-2.</title>
        <authorList>
            <person name="Oh Y.J."/>
        </authorList>
    </citation>
    <scope>NUCLEOTIDE SEQUENCE [LARGE SCALE GENOMIC DNA]</scope>
    <source>
        <strain evidence="2 3">NKC220-2</strain>
    </source>
</reference>